<dbReference type="PROSITE" id="PS51352">
    <property type="entry name" value="THIOREDOXIN_2"/>
    <property type="match status" value="1"/>
</dbReference>
<gene>
    <name evidence="4" type="ORF">PPG34_09130</name>
</gene>
<feature type="domain" description="Thioredoxin" evidence="3">
    <location>
        <begin position="5"/>
        <end position="154"/>
    </location>
</feature>
<evidence type="ECO:0000256" key="2">
    <source>
        <dbReference type="ARBA" id="ARBA00023284"/>
    </source>
</evidence>
<keyword evidence="2" id="KW-0676">Redox-active center</keyword>
<evidence type="ECO:0000313" key="5">
    <source>
        <dbReference type="Proteomes" id="UP001250932"/>
    </source>
</evidence>
<dbReference type="PANTHER" id="PTHR43110:SF1">
    <property type="entry name" value="THIOL PEROXIDASE"/>
    <property type="match status" value="1"/>
</dbReference>
<keyword evidence="1" id="KW-1015">Disulfide bond</keyword>
<dbReference type="InterPro" id="IPR013740">
    <property type="entry name" value="Redoxin"/>
</dbReference>
<dbReference type="Gene3D" id="3.40.30.10">
    <property type="entry name" value="Glutaredoxin"/>
    <property type="match status" value="1"/>
</dbReference>
<evidence type="ECO:0000259" key="3">
    <source>
        <dbReference type="PROSITE" id="PS51352"/>
    </source>
</evidence>
<dbReference type="InterPro" id="IPR050455">
    <property type="entry name" value="Tpx_Peroxidase_subfamily"/>
</dbReference>
<dbReference type="SUPFAM" id="SSF52833">
    <property type="entry name" value="Thioredoxin-like"/>
    <property type="match status" value="1"/>
</dbReference>
<dbReference type="PANTHER" id="PTHR43110">
    <property type="entry name" value="THIOL PEROXIDASE"/>
    <property type="match status" value="1"/>
</dbReference>
<proteinExistence type="predicted"/>
<evidence type="ECO:0000313" key="4">
    <source>
        <dbReference type="EMBL" id="MDT7042516.1"/>
    </source>
</evidence>
<comment type="caution">
    <text evidence="4">The sequence shown here is derived from an EMBL/GenBank/DDBJ whole genome shotgun (WGS) entry which is preliminary data.</text>
</comment>
<accession>A0ABU3K819</accession>
<dbReference type="Proteomes" id="UP001250932">
    <property type="component" value="Unassembled WGS sequence"/>
</dbReference>
<evidence type="ECO:0000256" key="1">
    <source>
        <dbReference type="ARBA" id="ARBA00023157"/>
    </source>
</evidence>
<dbReference type="InterPro" id="IPR013766">
    <property type="entry name" value="Thioredoxin_domain"/>
</dbReference>
<keyword evidence="5" id="KW-1185">Reference proteome</keyword>
<dbReference type="RefSeq" id="WP_313832929.1">
    <property type="nucleotide sequence ID" value="NZ_JAQOUE010000001.1"/>
</dbReference>
<dbReference type="Pfam" id="PF08534">
    <property type="entry name" value="Redoxin"/>
    <property type="match status" value="1"/>
</dbReference>
<sequence>MTVNISRGQPIPDATLLGADNTRIQMNELKGRVKILSVVPQLNTPVCDEQTHRFSEKNEGLDQHLQIVTISTNTYEDQAVFAEKARIGNITFLSDSPDFDFGRKTGFLHPMHQILQRAVMVLDEENVVRYIEIVPMSQLPNFPAALEAARRVLGPRP</sequence>
<organism evidence="4 5">
    <name type="scientific">Candidatus Nitronereus thalassa</name>
    <dbReference type="NCBI Taxonomy" id="3020898"/>
    <lineage>
        <taxon>Bacteria</taxon>
        <taxon>Pseudomonadati</taxon>
        <taxon>Nitrospirota</taxon>
        <taxon>Nitrospiria</taxon>
        <taxon>Nitrospirales</taxon>
        <taxon>Nitrospiraceae</taxon>
        <taxon>Candidatus Nitronereus</taxon>
    </lineage>
</organism>
<dbReference type="InterPro" id="IPR036249">
    <property type="entry name" value="Thioredoxin-like_sf"/>
</dbReference>
<reference evidence="4 5" key="1">
    <citation type="journal article" date="2023" name="ISME J.">
        <title>Cultivation and genomic characterization of novel and ubiquitous marine nitrite-oxidizing bacteria from the Nitrospirales.</title>
        <authorList>
            <person name="Mueller A.J."/>
            <person name="Daebeler A."/>
            <person name="Herbold C.W."/>
            <person name="Kirkegaard R.H."/>
            <person name="Daims H."/>
        </authorList>
    </citation>
    <scope>NUCLEOTIDE SEQUENCE [LARGE SCALE GENOMIC DNA]</scope>
    <source>
        <strain evidence="4 5">EB</strain>
    </source>
</reference>
<protein>
    <submittedName>
        <fullName evidence="4">Redoxin family protein</fullName>
    </submittedName>
</protein>
<dbReference type="EMBL" id="JAQOUE010000001">
    <property type="protein sequence ID" value="MDT7042516.1"/>
    <property type="molecule type" value="Genomic_DNA"/>
</dbReference>
<name>A0ABU3K819_9BACT</name>